<name>A0A6A6RK92_9PLEO</name>
<sequence>MDDPPSTTAGAAVATVVAPTITQPTLLDVLDVFWHIFSNVMKYEYKPVILGITQSTYKPVHDITTVPYYTITIDRETAMTMATFEMNESYDTIIGDFGEDRSYELIAAFAKWAQCDFSMVCMYEPIVQKLLEINAKADWIVIHHPKYRFLLGMHDTEPAELTHSVMLVSTDEESYIADFTVEQHGWDSSNFLTPVNEYLENFTYDRRWSHAPSFVTDSRNDPSGRVLTNFVREFSDGFDWSELVGMDNHQLGYHVSARVREAIESYQVPPIVRNLSPTHDAEDGEDNRQDGNLNDTAMPDA</sequence>
<dbReference type="EMBL" id="MU006831">
    <property type="protein sequence ID" value="KAF2634404.1"/>
    <property type="molecule type" value="Genomic_DNA"/>
</dbReference>
<reference evidence="2" key="1">
    <citation type="journal article" date="2020" name="Stud. Mycol.">
        <title>101 Dothideomycetes genomes: a test case for predicting lifestyles and emergence of pathogens.</title>
        <authorList>
            <person name="Haridas S."/>
            <person name="Albert R."/>
            <person name="Binder M."/>
            <person name="Bloem J."/>
            <person name="Labutti K."/>
            <person name="Salamov A."/>
            <person name="Andreopoulos B."/>
            <person name="Baker S."/>
            <person name="Barry K."/>
            <person name="Bills G."/>
            <person name="Bluhm B."/>
            <person name="Cannon C."/>
            <person name="Castanera R."/>
            <person name="Culley D."/>
            <person name="Daum C."/>
            <person name="Ezra D."/>
            <person name="Gonzalez J."/>
            <person name="Henrissat B."/>
            <person name="Kuo A."/>
            <person name="Liang C."/>
            <person name="Lipzen A."/>
            <person name="Lutzoni F."/>
            <person name="Magnuson J."/>
            <person name="Mondo S."/>
            <person name="Nolan M."/>
            <person name="Ohm R."/>
            <person name="Pangilinan J."/>
            <person name="Park H.-J."/>
            <person name="Ramirez L."/>
            <person name="Alfaro M."/>
            <person name="Sun H."/>
            <person name="Tritt A."/>
            <person name="Yoshinaga Y."/>
            <person name="Zwiers L.-H."/>
            <person name="Turgeon B."/>
            <person name="Goodwin S."/>
            <person name="Spatafora J."/>
            <person name="Crous P."/>
            <person name="Grigoriev I."/>
        </authorList>
    </citation>
    <scope>NUCLEOTIDE SEQUENCE</scope>
    <source>
        <strain evidence="2">CBS 473.64</strain>
    </source>
</reference>
<evidence type="ECO:0000256" key="1">
    <source>
        <dbReference type="SAM" id="MobiDB-lite"/>
    </source>
</evidence>
<dbReference type="Proteomes" id="UP000799753">
    <property type="component" value="Unassembled WGS sequence"/>
</dbReference>
<feature type="region of interest" description="Disordered" evidence="1">
    <location>
        <begin position="270"/>
        <end position="301"/>
    </location>
</feature>
<evidence type="ECO:0000313" key="3">
    <source>
        <dbReference type="Proteomes" id="UP000799753"/>
    </source>
</evidence>
<dbReference type="AlphaFoldDB" id="A0A6A6RK92"/>
<evidence type="ECO:0000313" key="2">
    <source>
        <dbReference type="EMBL" id="KAF2634404.1"/>
    </source>
</evidence>
<accession>A0A6A6RK92</accession>
<protein>
    <submittedName>
        <fullName evidence="2">Uncharacterized protein</fullName>
    </submittedName>
</protein>
<keyword evidence="3" id="KW-1185">Reference proteome</keyword>
<gene>
    <name evidence="2" type="ORF">P280DRAFT_524132</name>
</gene>
<proteinExistence type="predicted"/>
<organism evidence="2 3">
    <name type="scientific">Massarina eburnea CBS 473.64</name>
    <dbReference type="NCBI Taxonomy" id="1395130"/>
    <lineage>
        <taxon>Eukaryota</taxon>
        <taxon>Fungi</taxon>
        <taxon>Dikarya</taxon>
        <taxon>Ascomycota</taxon>
        <taxon>Pezizomycotina</taxon>
        <taxon>Dothideomycetes</taxon>
        <taxon>Pleosporomycetidae</taxon>
        <taxon>Pleosporales</taxon>
        <taxon>Massarineae</taxon>
        <taxon>Massarinaceae</taxon>
        <taxon>Massarina</taxon>
    </lineage>
</organism>
<dbReference type="OrthoDB" id="3778887at2759"/>